<reference evidence="5" key="1">
    <citation type="submission" date="2020-03" db="EMBL/GenBank/DDBJ databases">
        <title>A high-quality chromosome-level genome assembly of a woody plant with both climbing and erect habits, Rhamnella rubrinervis.</title>
        <authorList>
            <person name="Lu Z."/>
            <person name="Yang Y."/>
            <person name="Zhu X."/>
            <person name="Sun Y."/>
        </authorList>
    </citation>
    <scope>NUCLEOTIDE SEQUENCE</scope>
    <source>
        <strain evidence="5">BYM</strain>
        <tissue evidence="5">Leaf</tissue>
    </source>
</reference>
<sequence length="239" mass="27112">MQSKRPLSSTSIAALIFTLFHQTISHAKALHAHCSPSSCGDIQNISHPFRLQTDPRHCGDRRYTLSCENNLTTTVLYLFSIKYYVKSINYNNYTIRVVDPNFLKGNCSSLPRYSLASYNFYGYVVYSTYITRGNGEYLESVPLSEVITFLNCENPVNSPLYIPTTPCISSKTFWSSWDLYGRPEGEYSYVINGSIAASELKDSCRIELMVMTSWQEIGRNTNISYVDIHNAMSNGFELS</sequence>
<evidence type="ECO:0000313" key="5">
    <source>
        <dbReference type="EMBL" id="KAF3433882.1"/>
    </source>
</evidence>
<dbReference type="OrthoDB" id="1928340at2759"/>
<keyword evidence="6" id="KW-1185">Reference proteome</keyword>
<evidence type="ECO:0000256" key="1">
    <source>
        <dbReference type="ARBA" id="ARBA00004167"/>
    </source>
</evidence>
<comment type="subcellular location">
    <subcellularLocation>
        <location evidence="1">Membrane</location>
        <topology evidence="1">Single-pass membrane protein</topology>
    </subcellularLocation>
</comment>
<evidence type="ECO:0000259" key="4">
    <source>
        <dbReference type="Pfam" id="PF13947"/>
    </source>
</evidence>
<comment type="caution">
    <text evidence="5">The sequence shown here is derived from an EMBL/GenBank/DDBJ whole genome shotgun (WGS) entry which is preliminary data.</text>
</comment>
<accession>A0A8K0DZ69</accession>
<feature type="chain" id="PRO_5035437032" description="Wall-associated receptor kinase galacturonan-binding domain-containing protein" evidence="3">
    <location>
        <begin position="30"/>
        <end position="239"/>
    </location>
</feature>
<evidence type="ECO:0000256" key="3">
    <source>
        <dbReference type="SAM" id="SignalP"/>
    </source>
</evidence>
<feature type="signal peptide" evidence="3">
    <location>
        <begin position="1"/>
        <end position="29"/>
    </location>
</feature>
<dbReference type="GO" id="GO:0016020">
    <property type="term" value="C:membrane"/>
    <property type="evidence" value="ECO:0007669"/>
    <property type="project" value="UniProtKB-SubCell"/>
</dbReference>
<dbReference type="PANTHER" id="PTHR33138">
    <property type="entry name" value="OS01G0690200 PROTEIN"/>
    <property type="match status" value="1"/>
</dbReference>
<dbReference type="Proteomes" id="UP000796880">
    <property type="component" value="Unassembled WGS sequence"/>
</dbReference>
<name>A0A8K0DZ69_9ROSA</name>
<dbReference type="PANTHER" id="PTHR33138:SF30">
    <property type="entry name" value="LEAF RUST 10 DISEASE-RESISTANCE LOCUS RECEPTOR-LIKE PROTEIN KINASE-LIKE 2.7"/>
    <property type="match status" value="1"/>
</dbReference>
<dbReference type="AlphaFoldDB" id="A0A8K0DZ69"/>
<protein>
    <recommendedName>
        <fullName evidence="4">Wall-associated receptor kinase galacturonan-binding domain-containing protein</fullName>
    </recommendedName>
</protein>
<proteinExistence type="predicted"/>
<dbReference type="EMBL" id="VOIH02000011">
    <property type="protein sequence ID" value="KAF3433882.1"/>
    <property type="molecule type" value="Genomic_DNA"/>
</dbReference>
<organism evidence="5 6">
    <name type="scientific">Rhamnella rubrinervis</name>
    <dbReference type="NCBI Taxonomy" id="2594499"/>
    <lineage>
        <taxon>Eukaryota</taxon>
        <taxon>Viridiplantae</taxon>
        <taxon>Streptophyta</taxon>
        <taxon>Embryophyta</taxon>
        <taxon>Tracheophyta</taxon>
        <taxon>Spermatophyta</taxon>
        <taxon>Magnoliopsida</taxon>
        <taxon>eudicotyledons</taxon>
        <taxon>Gunneridae</taxon>
        <taxon>Pentapetalae</taxon>
        <taxon>rosids</taxon>
        <taxon>fabids</taxon>
        <taxon>Rosales</taxon>
        <taxon>Rhamnaceae</taxon>
        <taxon>rhamnoid group</taxon>
        <taxon>Rhamneae</taxon>
        <taxon>Rhamnella</taxon>
    </lineage>
</organism>
<gene>
    <name evidence="5" type="ORF">FNV43_RR24985</name>
</gene>
<dbReference type="InterPro" id="IPR025287">
    <property type="entry name" value="WAK_GUB"/>
</dbReference>
<evidence type="ECO:0000256" key="2">
    <source>
        <dbReference type="ARBA" id="ARBA00022729"/>
    </source>
</evidence>
<dbReference type="Pfam" id="PF13947">
    <property type="entry name" value="GUB_WAK_bind"/>
    <property type="match status" value="1"/>
</dbReference>
<evidence type="ECO:0000313" key="6">
    <source>
        <dbReference type="Proteomes" id="UP000796880"/>
    </source>
</evidence>
<keyword evidence="2 3" id="KW-0732">Signal</keyword>
<dbReference type="GO" id="GO:0030247">
    <property type="term" value="F:polysaccharide binding"/>
    <property type="evidence" value="ECO:0007669"/>
    <property type="project" value="InterPro"/>
</dbReference>
<feature type="domain" description="Wall-associated receptor kinase galacturonan-binding" evidence="4">
    <location>
        <begin position="34"/>
        <end position="99"/>
    </location>
</feature>